<comment type="caution">
    <text evidence="1">The sequence shown here is derived from an EMBL/GenBank/DDBJ whole genome shotgun (WGS) entry which is preliminary data.</text>
</comment>
<sequence length="207" mass="23114">RRKWKDRIRIMHFDLTSLLGITGDGDDSSEDSATDEGNDEHNDSSDLDGRLGINNLSEKIERQSARAKDTIKELDSWFLSLAKTLKANMDNDKLYPPGDVYILADKDGESAPPTLDSSSFDVGGPLEGADTTESANVKRARPSSNDAGGEDNGEENGEQLTQYFLYHCNDVEHRFSEVRFSRNMISHHLPSVYERRLAALVHTMIPK</sequence>
<dbReference type="EMBL" id="JAMZIH010002114">
    <property type="protein sequence ID" value="KAJ1677657.1"/>
    <property type="molecule type" value="Genomic_DNA"/>
</dbReference>
<evidence type="ECO:0000313" key="1">
    <source>
        <dbReference type="EMBL" id="KAJ1677657.1"/>
    </source>
</evidence>
<organism evidence="1 2">
    <name type="scientific">Spiromyces aspiralis</name>
    <dbReference type="NCBI Taxonomy" id="68401"/>
    <lineage>
        <taxon>Eukaryota</taxon>
        <taxon>Fungi</taxon>
        <taxon>Fungi incertae sedis</taxon>
        <taxon>Zoopagomycota</taxon>
        <taxon>Kickxellomycotina</taxon>
        <taxon>Kickxellomycetes</taxon>
        <taxon>Kickxellales</taxon>
        <taxon>Kickxellaceae</taxon>
        <taxon>Spiromyces</taxon>
    </lineage>
</organism>
<name>A0ACC1HN84_9FUNG</name>
<keyword evidence="2" id="KW-1185">Reference proteome</keyword>
<proteinExistence type="predicted"/>
<reference evidence="1" key="1">
    <citation type="submission" date="2022-06" db="EMBL/GenBank/DDBJ databases">
        <title>Phylogenomic reconstructions and comparative analyses of Kickxellomycotina fungi.</title>
        <authorList>
            <person name="Reynolds N.K."/>
            <person name="Stajich J.E."/>
            <person name="Barry K."/>
            <person name="Grigoriev I.V."/>
            <person name="Crous P."/>
            <person name="Smith M.E."/>
        </authorList>
    </citation>
    <scope>NUCLEOTIDE SEQUENCE</scope>
    <source>
        <strain evidence="1">RSA 2271</strain>
    </source>
</reference>
<gene>
    <name evidence="1" type="ORF">EV182_005705</name>
</gene>
<accession>A0ACC1HN84</accession>
<dbReference type="Proteomes" id="UP001145114">
    <property type="component" value="Unassembled WGS sequence"/>
</dbReference>
<protein>
    <submittedName>
        <fullName evidence="1">Uncharacterized protein</fullName>
    </submittedName>
</protein>
<evidence type="ECO:0000313" key="2">
    <source>
        <dbReference type="Proteomes" id="UP001145114"/>
    </source>
</evidence>
<feature type="non-terminal residue" evidence="1">
    <location>
        <position position="1"/>
    </location>
</feature>